<sequence>MQSFTHQPVLTDAVIEHLALRPGQTIVDATLGLGGHAKSILERLGGTGKLVGIDQDEQALQAAEHNLSSYQDQLVLVRGNFRDFVQLVQRAIGSVRVDGILFDLGVSSLQLDDTSRGFSFNKSARLDMRMGGGEVTAAEVVNAYPVDELVRIFRDYGEEPRAMSIAKRIAVARQQQPIETTEQLVGIIGGYLGGRRHPATRIFQALRIEVNDELGALERALPQAVESLKPSGRLVVISFHSLEDRIVKHFFKTLTTGGSVRLLTKKAVTPSWEERKKNRRARSAKLRAIEKL</sequence>
<dbReference type="Proteomes" id="UP000034913">
    <property type="component" value="Unassembled WGS sequence"/>
</dbReference>
<dbReference type="InterPro" id="IPR002903">
    <property type="entry name" value="RsmH"/>
</dbReference>
<feature type="binding site" evidence="6">
    <location>
        <position position="103"/>
    </location>
    <ligand>
        <name>S-adenosyl-L-methionine</name>
        <dbReference type="ChEBI" id="CHEBI:59789"/>
    </ligand>
</feature>
<dbReference type="GO" id="GO:0005737">
    <property type="term" value="C:cytoplasm"/>
    <property type="evidence" value="ECO:0007669"/>
    <property type="project" value="UniProtKB-SubCell"/>
</dbReference>
<keyword evidence="6" id="KW-0963">Cytoplasm</keyword>
<evidence type="ECO:0000256" key="3">
    <source>
        <dbReference type="ARBA" id="ARBA00022603"/>
    </source>
</evidence>
<dbReference type="InterPro" id="IPR029063">
    <property type="entry name" value="SAM-dependent_MTases_sf"/>
</dbReference>
<dbReference type="SUPFAM" id="SSF53335">
    <property type="entry name" value="S-adenosyl-L-methionine-dependent methyltransferases"/>
    <property type="match status" value="1"/>
</dbReference>
<dbReference type="PANTHER" id="PTHR11265:SF0">
    <property type="entry name" value="12S RRNA N4-METHYLCYTIDINE METHYLTRANSFERASE"/>
    <property type="match status" value="1"/>
</dbReference>
<comment type="similarity">
    <text evidence="1 6">Belongs to the methyltransferase superfamily. RsmH family.</text>
</comment>
<protein>
    <recommendedName>
        <fullName evidence="6">Ribosomal RNA small subunit methyltransferase H</fullName>
        <ecNumber evidence="6">2.1.1.199</ecNumber>
    </recommendedName>
    <alternativeName>
        <fullName evidence="6">16S rRNA m(4)C1402 methyltransferase</fullName>
    </alternativeName>
    <alternativeName>
        <fullName evidence="6">rRNA (cytosine-N(4)-)-methyltransferase RsmH</fullName>
    </alternativeName>
</protein>
<name>A0A0G1X6U0_UNCK3</name>
<dbReference type="GO" id="GO:0070475">
    <property type="term" value="P:rRNA base methylation"/>
    <property type="evidence" value="ECO:0007669"/>
    <property type="project" value="UniProtKB-UniRule"/>
</dbReference>
<keyword evidence="2 6" id="KW-0698">rRNA processing</keyword>
<dbReference type="SUPFAM" id="SSF81799">
    <property type="entry name" value="Putative methyltransferase TM0872, insert domain"/>
    <property type="match status" value="1"/>
</dbReference>
<dbReference type="Gene3D" id="3.40.50.150">
    <property type="entry name" value="Vaccinia Virus protein VP39"/>
    <property type="match status" value="1"/>
</dbReference>
<dbReference type="PANTHER" id="PTHR11265">
    <property type="entry name" value="S-ADENOSYL-METHYLTRANSFERASE MRAW"/>
    <property type="match status" value="1"/>
</dbReference>
<dbReference type="GO" id="GO:0071424">
    <property type="term" value="F:rRNA (cytosine-N4-)-methyltransferase activity"/>
    <property type="evidence" value="ECO:0007669"/>
    <property type="project" value="UniProtKB-UniRule"/>
</dbReference>
<feature type="binding site" evidence="6">
    <location>
        <position position="110"/>
    </location>
    <ligand>
        <name>S-adenosyl-L-methionine</name>
        <dbReference type="ChEBI" id="CHEBI:59789"/>
    </ligand>
</feature>
<evidence type="ECO:0000256" key="5">
    <source>
        <dbReference type="ARBA" id="ARBA00022691"/>
    </source>
</evidence>
<keyword evidence="3 6" id="KW-0489">Methyltransferase</keyword>
<dbReference type="PATRIC" id="fig|1620414.3.peg.440"/>
<dbReference type="PIRSF" id="PIRSF004486">
    <property type="entry name" value="MraW"/>
    <property type="match status" value="1"/>
</dbReference>
<feature type="binding site" evidence="6">
    <location>
        <position position="54"/>
    </location>
    <ligand>
        <name>S-adenosyl-L-methionine</name>
        <dbReference type="ChEBI" id="CHEBI:59789"/>
    </ligand>
</feature>
<comment type="function">
    <text evidence="6">Specifically methylates the N4 position of cytidine in position 1402 (C1402) of 16S rRNA.</text>
</comment>
<evidence type="ECO:0000256" key="1">
    <source>
        <dbReference type="ARBA" id="ARBA00010396"/>
    </source>
</evidence>
<accession>A0A0G1X6U0</accession>
<dbReference type="Pfam" id="PF01795">
    <property type="entry name" value="Methyltransf_5"/>
    <property type="match status" value="1"/>
</dbReference>
<dbReference type="Gene3D" id="1.10.150.170">
    <property type="entry name" value="Putative methyltransferase TM0872, insert domain"/>
    <property type="match status" value="1"/>
</dbReference>
<dbReference type="InterPro" id="IPR023397">
    <property type="entry name" value="SAM-dep_MeTrfase_MraW_recog"/>
</dbReference>
<evidence type="ECO:0000256" key="6">
    <source>
        <dbReference type="HAMAP-Rule" id="MF_01007"/>
    </source>
</evidence>
<evidence type="ECO:0000256" key="4">
    <source>
        <dbReference type="ARBA" id="ARBA00022679"/>
    </source>
</evidence>
<dbReference type="EC" id="2.1.1.199" evidence="6"/>
<dbReference type="NCBIfam" id="TIGR00006">
    <property type="entry name" value="16S rRNA (cytosine(1402)-N(4))-methyltransferase RsmH"/>
    <property type="match status" value="1"/>
</dbReference>
<feature type="binding site" evidence="6">
    <location>
        <begin position="34"/>
        <end position="36"/>
    </location>
    <ligand>
        <name>S-adenosyl-L-methionine</name>
        <dbReference type="ChEBI" id="CHEBI:59789"/>
    </ligand>
</feature>
<dbReference type="EMBL" id="LCRB01000002">
    <property type="protein sequence ID" value="KKW26878.1"/>
    <property type="molecule type" value="Genomic_DNA"/>
</dbReference>
<dbReference type="AlphaFoldDB" id="A0A0G1X6U0"/>
<evidence type="ECO:0000313" key="7">
    <source>
        <dbReference type="EMBL" id="KKW26878.1"/>
    </source>
</evidence>
<comment type="caution">
    <text evidence="7">The sequence shown here is derived from an EMBL/GenBank/DDBJ whole genome shotgun (WGS) entry which is preliminary data.</text>
</comment>
<keyword evidence="4 6" id="KW-0808">Transferase</keyword>
<comment type="subcellular location">
    <subcellularLocation>
        <location evidence="6">Cytoplasm</location>
    </subcellularLocation>
</comment>
<feature type="binding site" evidence="6">
    <location>
        <position position="81"/>
    </location>
    <ligand>
        <name>S-adenosyl-L-methionine</name>
        <dbReference type="ChEBI" id="CHEBI:59789"/>
    </ligand>
</feature>
<proteinExistence type="inferred from homology"/>
<dbReference type="HAMAP" id="MF_01007">
    <property type="entry name" value="16SrRNA_methyltr_H"/>
    <property type="match status" value="1"/>
</dbReference>
<reference evidence="7 8" key="1">
    <citation type="journal article" date="2015" name="Nature">
        <title>rRNA introns, odd ribosomes, and small enigmatic genomes across a large radiation of phyla.</title>
        <authorList>
            <person name="Brown C.T."/>
            <person name="Hug L.A."/>
            <person name="Thomas B.C."/>
            <person name="Sharon I."/>
            <person name="Castelle C.J."/>
            <person name="Singh A."/>
            <person name="Wilkins M.J."/>
            <person name="Williams K.H."/>
            <person name="Banfield J.F."/>
        </authorList>
    </citation>
    <scope>NUCLEOTIDE SEQUENCE [LARGE SCALE GENOMIC DNA]</scope>
</reference>
<evidence type="ECO:0000256" key="2">
    <source>
        <dbReference type="ARBA" id="ARBA00022552"/>
    </source>
</evidence>
<comment type="catalytic activity">
    <reaction evidence="6">
        <text>cytidine(1402) in 16S rRNA + S-adenosyl-L-methionine = N(4)-methylcytidine(1402) in 16S rRNA + S-adenosyl-L-homocysteine + H(+)</text>
        <dbReference type="Rhea" id="RHEA:42928"/>
        <dbReference type="Rhea" id="RHEA-COMP:10286"/>
        <dbReference type="Rhea" id="RHEA-COMP:10287"/>
        <dbReference type="ChEBI" id="CHEBI:15378"/>
        <dbReference type="ChEBI" id="CHEBI:57856"/>
        <dbReference type="ChEBI" id="CHEBI:59789"/>
        <dbReference type="ChEBI" id="CHEBI:74506"/>
        <dbReference type="ChEBI" id="CHEBI:82748"/>
        <dbReference type="EC" id="2.1.1.199"/>
    </reaction>
</comment>
<organism evidence="7 8">
    <name type="scientific">candidate division Kazan bacterium GW2011_GWB1_52_7</name>
    <dbReference type="NCBI Taxonomy" id="1620414"/>
    <lineage>
        <taxon>Bacteria</taxon>
        <taxon>Bacteria division Kazan-3B-28</taxon>
    </lineage>
</organism>
<keyword evidence="5 6" id="KW-0949">S-adenosyl-L-methionine</keyword>
<gene>
    <name evidence="6" type="primary">rsmH</name>
    <name evidence="7" type="ORF">VF00_C0002G0203</name>
</gene>
<evidence type="ECO:0000313" key="8">
    <source>
        <dbReference type="Proteomes" id="UP000034913"/>
    </source>
</evidence>